<feature type="compositionally biased region" description="Polar residues" evidence="1">
    <location>
        <begin position="72"/>
        <end position="86"/>
    </location>
</feature>
<reference evidence="2 3" key="1">
    <citation type="submission" date="2019-04" db="EMBL/GenBank/DDBJ databases">
        <title>Fungal friends and foes A comparative genomics study of 23 Aspergillus species from section Flavi.</title>
        <authorList>
            <consortium name="DOE Joint Genome Institute"/>
            <person name="Kjaerbolling I."/>
            <person name="Vesth T.C."/>
            <person name="Frisvad J.C."/>
            <person name="Nybo J.L."/>
            <person name="Theobald S."/>
            <person name="Kildgaard S."/>
            <person name="Petersen T.I."/>
            <person name="Kuo A."/>
            <person name="Sato A."/>
            <person name="Lyhne E.K."/>
            <person name="Kogle M.E."/>
            <person name="Wiebenga A."/>
            <person name="Kun R.S."/>
            <person name="Lubbers R.J."/>
            <person name="Makela M.R."/>
            <person name="Barry K."/>
            <person name="Chovatia M."/>
            <person name="Clum A."/>
            <person name="Daum C."/>
            <person name="Haridas S."/>
            <person name="He G."/>
            <person name="LaButti K."/>
            <person name="Lipzen A."/>
            <person name="Mondo S."/>
            <person name="Pangilinan J."/>
            <person name="Riley R."/>
            <person name="Salamov A."/>
            <person name="Simmons B.A."/>
            <person name="Magnuson J.K."/>
            <person name="Henrissat B."/>
            <person name="Mortensen U.H."/>
            <person name="Larsen T.O."/>
            <person name="De vries R.P."/>
            <person name="Grigoriev I.V."/>
            <person name="Machida M."/>
            <person name="Baker S.E."/>
            <person name="Andersen M.R."/>
        </authorList>
    </citation>
    <scope>NUCLEOTIDE SEQUENCE [LARGE SCALE GENOMIC DNA]</scope>
    <source>
        <strain evidence="2 3">CBS 126849</strain>
    </source>
</reference>
<evidence type="ECO:0000313" key="2">
    <source>
        <dbReference type="EMBL" id="KAB8212864.1"/>
    </source>
</evidence>
<evidence type="ECO:0000313" key="3">
    <source>
        <dbReference type="Proteomes" id="UP000326799"/>
    </source>
</evidence>
<evidence type="ECO:0000256" key="1">
    <source>
        <dbReference type="SAM" id="MobiDB-lite"/>
    </source>
</evidence>
<accession>A0A5N6E7R8</accession>
<organism evidence="2 3">
    <name type="scientific">Aspergillus novoparasiticus</name>
    <dbReference type="NCBI Taxonomy" id="986946"/>
    <lineage>
        <taxon>Eukaryota</taxon>
        <taxon>Fungi</taxon>
        <taxon>Dikarya</taxon>
        <taxon>Ascomycota</taxon>
        <taxon>Pezizomycotina</taxon>
        <taxon>Eurotiomycetes</taxon>
        <taxon>Eurotiomycetidae</taxon>
        <taxon>Eurotiales</taxon>
        <taxon>Aspergillaceae</taxon>
        <taxon>Aspergillus</taxon>
        <taxon>Aspergillus subgen. Circumdati</taxon>
    </lineage>
</organism>
<dbReference type="Proteomes" id="UP000326799">
    <property type="component" value="Unassembled WGS sequence"/>
</dbReference>
<keyword evidence="3" id="KW-1185">Reference proteome</keyword>
<sequence>MKIRDRIERTIVKRPTESSCGLATSTCSLQFKKLESPMKTQEWHAKRPERQEENDPLIDERQQRYQKLLRPSHTSYPNQDPNLESY</sequence>
<gene>
    <name evidence="2" type="ORF">BDV33DRAFT_185995</name>
</gene>
<dbReference type="AlphaFoldDB" id="A0A5N6E7R8"/>
<name>A0A5N6E7R8_9EURO</name>
<protein>
    <submittedName>
        <fullName evidence="2">Uncharacterized protein</fullName>
    </submittedName>
</protein>
<feature type="region of interest" description="Disordered" evidence="1">
    <location>
        <begin position="37"/>
        <end position="86"/>
    </location>
</feature>
<feature type="compositionally biased region" description="Basic and acidic residues" evidence="1">
    <location>
        <begin position="37"/>
        <end position="63"/>
    </location>
</feature>
<feature type="non-terminal residue" evidence="2">
    <location>
        <position position="86"/>
    </location>
</feature>
<proteinExistence type="predicted"/>
<dbReference type="EMBL" id="ML733819">
    <property type="protein sequence ID" value="KAB8212864.1"/>
    <property type="molecule type" value="Genomic_DNA"/>
</dbReference>